<dbReference type="Proteomes" id="UP000279457">
    <property type="component" value="Unassembled WGS sequence"/>
</dbReference>
<evidence type="ECO:0000313" key="3">
    <source>
        <dbReference type="Proteomes" id="UP000279457"/>
    </source>
</evidence>
<protein>
    <submittedName>
        <fullName evidence="2">Uncharacterized protein</fullName>
    </submittedName>
</protein>
<proteinExistence type="predicted"/>
<sequence>MVKITQIGKAMTRKSTKNATTEPQPYHSINDDRILLVMHRLLVQLPEVSMSRVKAMQIHRDTLSPPGDIALAMLAWHHCGVCAGSCRK</sequence>
<accession>A0A3N6S110</accession>
<feature type="region of interest" description="Disordered" evidence="1">
    <location>
        <begin position="1"/>
        <end position="25"/>
    </location>
</feature>
<comment type="caution">
    <text evidence="2">The sequence shown here is derived from an EMBL/GenBank/DDBJ whole genome shotgun (WGS) entry which is preliminary data.</text>
</comment>
<name>A0A3N6S110_9GAMM</name>
<dbReference type="RefSeq" id="WP_124232941.1">
    <property type="nucleotide sequence ID" value="NZ_RHHM01000006.1"/>
</dbReference>
<gene>
    <name evidence="2" type="ORF">EB241_09710</name>
</gene>
<keyword evidence="3" id="KW-1185">Reference proteome</keyword>
<dbReference type="AlphaFoldDB" id="A0A3N6S110"/>
<reference evidence="2 3" key="1">
    <citation type="submission" date="2018-10" db="EMBL/GenBank/DDBJ databases">
        <title>Draft genome sequence for the type isolate of Erwinia psidii, agent causal of bacterial blight in guava (Psidium guajava) and wilt and die-back of Eucalyptus spp.</title>
        <authorList>
            <person name="Hermenegildo P.S."/>
            <person name="Santos S.A."/>
            <person name="Guimaraes L.M.S."/>
            <person name="Vidigal P.M.P."/>
            <person name="Pereira I.C."/>
            <person name="Badel J.L."/>
            <person name="Alfenas-Zerbini P."/>
            <person name="Ferreira M.A.S.V."/>
            <person name="Alfenas A.C."/>
        </authorList>
    </citation>
    <scope>NUCLEOTIDE SEQUENCE [LARGE SCALE GENOMIC DNA]</scope>
    <source>
        <strain evidence="2 3">IBSBF 435</strain>
    </source>
</reference>
<dbReference type="EMBL" id="RHHM01000006">
    <property type="protein sequence ID" value="RQM38487.1"/>
    <property type="molecule type" value="Genomic_DNA"/>
</dbReference>
<organism evidence="2 3">
    <name type="scientific">Erwinia psidii</name>
    <dbReference type="NCBI Taxonomy" id="69224"/>
    <lineage>
        <taxon>Bacteria</taxon>
        <taxon>Pseudomonadati</taxon>
        <taxon>Pseudomonadota</taxon>
        <taxon>Gammaproteobacteria</taxon>
        <taxon>Enterobacterales</taxon>
        <taxon>Erwiniaceae</taxon>
        <taxon>Erwinia</taxon>
    </lineage>
</organism>
<evidence type="ECO:0000313" key="2">
    <source>
        <dbReference type="EMBL" id="RQM38487.1"/>
    </source>
</evidence>
<evidence type="ECO:0000256" key="1">
    <source>
        <dbReference type="SAM" id="MobiDB-lite"/>
    </source>
</evidence>